<dbReference type="WBParaSite" id="PgB15_g056_t10">
    <property type="protein sequence ID" value="PgB15_g056_t10"/>
    <property type="gene ID" value="PgB15_g056"/>
</dbReference>
<evidence type="ECO:0000313" key="2">
    <source>
        <dbReference type="Proteomes" id="UP000887569"/>
    </source>
</evidence>
<accession>A0A914ZRW7</accession>
<proteinExistence type="predicted"/>
<keyword evidence="2" id="KW-1185">Reference proteome</keyword>
<feature type="transmembrane region" description="Helical" evidence="1">
    <location>
        <begin position="67"/>
        <end position="89"/>
    </location>
</feature>
<reference evidence="3" key="1">
    <citation type="submission" date="2022-11" db="UniProtKB">
        <authorList>
            <consortium name="WormBaseParasite"/>
        </authorList>
    </citation>
    <scope>IDENTIFICATION</scope>
</reference>
<keyword evidence="1" id="KW-0812">Transmembrane</keyword>
<keyword evidence="1" id="KW-1133">Transmembrane helix</keyword>
<sequence length="90" mass="10892">MSTRIYFNDIKGIERASSFRLYYIPRKSKTRKRYASVRGDKEVGSSMSTRINFNDIKGIERASSFRLYYIVSVVFNYFSRFFFFFSYYVF</sequence>
<evidence type="ECO:0000313" key="3">
    <source>
        <dbReference type="WBParaSite" id="PgB15_g056_t10"/>
    </source>
</evidence>
<protein>
    <submittedName>
        <fullName evidence="3">Uncharacterized protein</fullName>
    </submittedName>
</protein>
<keyword evidence="1" id="KW-0472">Membrane</keyword>
<name>A0A914ZRW7_PARUN</name>
<dbReference type="AlphaFoldDB" id="A0A914ZRW7"/>
<dbReference type="Proteomes" id="UP000887569">
    <property type="component" value="Unplaced"/>
</dbReference>
<evidence type="ECO:0000256" key="1">
    <source>
        <dbReference type="SAM" id="Phobius"/>
    </source>
</evidence>
<organism evidence="2 3">
    <name type="scientific">Parascaris univalens</name>
    <name type="common">Nematode worm</name>
    <dbReference type="NCBI Taxonomy" id="6257"/>
    <lineage>
        <taxon>Eukaryota</taxon>
        <taxon>Metazoa</taxon>
        <taxon>Ecdysozoa</taxon>
        <taxon>Nematoda</taxon>
        <taxon>Chromadorea</taxon>
        <taxon>Rhabditida</taxon>
        <taxon>Spirurina</taxon>
        <taxon>Ascaridomorpha</taxon>
        <taxon>Ascaridoidea</taxon>
        <taxon>Ascarididae</taxon>
        <taxon>Parascaris</taxon>
    </lineage>
</organism>